<accession>A0ABW8Y349</accession>
<reference evidence="2 3" key="1">
    <citation type="submission" date="2024-06" db="EMBL/GenBank/DDBJ databases">
        <authorList>
            <person name="Kaempfer P."/>
            <person name="Viver T."/>
        </authorList>
    </citation>
    <scope>NUCLEOTIDE SEQUENCE [LARGE SCALE GENOMIC DNA]</scope>
    <source>
        <strain evidence="2 3">ST-37</strain>
    </source>
</reference>
<evidence type="ECO:0000313" key="2">
    <source>
        <dbReference type="EMBL" id="MFL9833776.1"/>
    </source>
</evidence>
<sequence length="503" mass="56685">MRQRLINKTEPQETNIASRSSLAQNTIEAEAISLQSLLFDSTINKQDWIEGLKYHSKTLTNLLLNSQIKEFNEYLSSQFSGKISDLNPAEISSLKPAEISKEQFRGTKKGLTELDYRPILQDLLQTAILIEHSTIPPYLTALYSIKDGTNILASQIIRSVAVEEMLHMIMVCNVMNAVSIQPSVNRPQNYPTYPMKLPMNVDFFVGLETFSTNSIATFIAIESPSNPLVKAPKYTPELENTSFYSKSAVQENNLWTLENMKDFMMQNVHTIGEYYDVLFFYIVVFQIIAYDKANGKLPQNFEQLNTGGIFTGDPAKQIRPEQYYGSGGKLHPVEALDGVIAVFQEIKGQGEGADDSIFDVDPSQFEEGAELAHYFRFKEVFHEHFYLGGDYRPFTDENGMMPVTTPPVGKELPVDWNAAYPMKPNPKMSDYQSNPQLYAQGKAFNQTYKNLLDAIQAAVEGNAKELEKSIMYMYALKEQAIGLMSQPLNSTQNAGPTFEYPSN</sequence>
<organism evidence="2 3">
    <name type="scientific">Chryseobacterium terrae</name>
    <dbReference type="NCBI Taxonomy" id="3163299"/>
    <lineage>
        <taxon>Bacteria</taxon>
        <taxon>Pseudomonadati</taxon>
        <taxon>Bacteroidota</taxon>
        <taxon>Flavobacteriia</taxon>
        <taxon>Flavobacteriales</taxon>
        <taxon>Weeksellaceae</taxon>
        <taxon>Chryseobacterium group</taxon>
        <taxon>Chryseobacterium</taxon>
    </lineage>
</organism>
<proteinExistence type="predicted"/>
<dbReference type="PANTHER" id="PTHR34400">
    <property type="match status" value="1"/>
</dbReference>
<dbReference type="Proteomes" id="UP001629058">
    <property type="component" value="Unassembled WGS sequence"/>
</dbReference>
<dbReference type="RefSeq" id="WP_408088955.1">
    <property type="nucleotide sequence ID" value="NZ_JBELPY010000003.1"/>
</dbReference>
<keyword evidence="3" id="KW-1185">Reference proteome</keyword>
<gene>
    <name evidence="2" type="ORF">ABS765_07005</name>
</gene>
<dbReference type="Gene3D" id="1.20.1260.10">
    <property type="match status" value="1"/>
</dbReference>
<name>A0ABW8Y349_9FLAO</name>
<evidence type="ECO:0000313" key="3">
    <source>
        <dbReference type="Proteomes" id="UP001629058"/>
    </source>
</evidence>
<dbReference type="InterPro" id="IPR026820">
    <property type="entry name" value="VioB/RebD_dom"/>
</dbReference>
<dbReference type="EMBL" id="JBELPY010000003">
    <property type="protein sequence ID" value="MFL9833776.1"/>
    <property type="molecule type" value="Genomic_DNA"/>
</dbReference>
<comment type="caution">
    <text evidence="2">The sequence shown here is derived from an EMBL/GenBank/DDBJ whole genome shotgun (WGS) entry which is preliminary data.</text>
</comment>
<dbReference type="InterPro" id="IPR012347">
    <property type="entry name" value="Ferritin-like"/>
</dbReference>
<dbReference type="PANTHER" id="PTHR34400:SF4">
    <property type="entry name" value="MEMBRANE PROTEIN"/>
    <property type="match status" value="1"/>
</dbReference>
<evidence type="ECO:0000259" key="1">
    <source>
        <dbReference type="Pfam" id="PF12902"/>
    </source>
</evidence>
<dbReference type="Pfam" id="PF12902">
    <property type="entry name" value="Ferritin-like"/>
    <property type="match status" value="1"/>
</dbReference>
<feature type="domain" description="Iminophenyl-pyruvate dimer synthase" evidence="1">
    <location>
        <begin position="124"/>
        <end position="381"/>
    </location>
</feature>
<protein>
    <submittedName>
        <fullName evidence="2">Ferritin-like protein</fullName>
    </submittedName>
</protein>